<dbReference type="InterPro" id="IPR036691">
    <property type="entry name" value="Endo/exonu/phosph_ase_sf"/>
</dbReference>
<dbReference type="GO" id="GO:0003824">
    <property type="term" value="F:catalytic activity"/>
    <property type="evidence" value="ECO:0007669"/>
    <property type="project" value="InterPro"/>
</dbReference>
<dbReference type="SUPFAM" id="SSF56219">
    <property type="entry name" value="DNase I-like"/>
    <property type="match status" value="1"/>
</dbReference>
<accession>A0A3B0XBA0</accession>
<proteinExistence type="predicted"/>
<dbReference type="Pfam" id="PF03372">
    <property type="entry name" value="Exo_endo_phos"/>
    <property type="match status" value="1"/>
</dbReference>
<dbReference type="AlphaFoldDB" id="A0A3B0XBA0"/>
<feature type="domain" description="Endonuclease/exonuclease/phosphatase" evidence="1">
    <location>
        <begin position="86"/>
        <end position="291"/>
    </location>
</feature>
<protein>
    <recommendedName>
        <fullName evidence="1">Endonuclease/exonuclease/phosphatase domain-containing protein</fullName>
    </recommendedName>
</protein>
<dbReference type="InterPro" id="IPR005135">
    <property type="entry name" value="Endo/exonuclease/phosphatase"/>
</dbReference>
<gene>
    <name evidence="2" type="ORF">MNBD_GAMMA10-1758</name>
</gene>
<evidence type="ECO:0000313" key="2">
    <source>
        <dbReference type="EMBL" id="VAW65031.1"/>
    </source>
</evidence>
<reference evidence="2" key="1">
    <citation type="submission" date="2018-06" db="EMBL/GenBank/DDBJ databases">
        <authorList>
            <person name="Zhirakovskaya E."/>
        </authorList>
    </citation>
    <scope>NUCLEOTIDE SEQUENCE</scope>
</reference>
<dbReference type="NCBIfam" id="NF003840">
    <property type="entry name" value="PRK05421.1-2"/>
    <property type="match status" value="1"/>
</dbReference>
<dbReference type="Gene3D" id="3.60.10.10">
    <property type="entry name" value="Endonuclease/exonuclease/phosphatase"/>
    <property type="match status" value="1"/>
</dbReference>
<name>A0A3B0XBA0_9ZZZZ</name>
<organism evidence="2">
    <name type="scientific">hydrothermal vent metagenome</name>
    <dbReference type="NCBI Taxonomy" id="652676"/>
    <lineage>
        <taxon>unclassified sequences</taxon>
        <taxon>metagenomes</taxon>
        <taxon>ecological metagenomes</taxon>
    </lineage>
</organism>
<sequence>MAKRFSIFSLIITALLLLLATRFVSIPPHTQIISPNTLQNTSQSTSEAEAQECSIANIRKSLNTQPTGAATSALPALDPRQISLINWNIYKAQAKNWPADFKSLIKDQNLVLIQEAINQPRVTTPLRQQQPWWQLNNAFFYNGLETGVLTASSTPAIFSCAQRTAEPFIRLPKSVLINLYPISNRPQALLVANLHAINFTLGTVSYSEQMANMSSIIEQHTGPVIIAGDFNSWSEARNEIVNAMTEKLALKALAYPQHNRIRVFGHALDHVFYRGLEILSEETLDVSSSDHNPIRVSFRVVEKTL</sequence>
<dbReference type="NCBIfam" id="NF003842">
    <property type="entry name" value="PRK05421.1-4"/>
    <property type="match status" value="1"/>
</dbReference>
<dbReference type="EMBL" id="UOFJ01000163">
    <property type="protein sequence ID" value="VAW65031.1"/>
    <property type="molecule type" value="Genomic_DNA"/>
</dbReference>
<evidence type="ECO:0000259" key="1">
    <source>
        <dbReference type="Pfam" id="PF03372"/>
    </source>
</evidence>